<dbReference type="RefSeq" id="WP_343498858.1">
    <property type="nucleotide sequence ID" value="NZ_CP154792.1"/>
</dbReference>
<dbReference type="EMBL" id="CP154792">
    <property type="protein sequence ID" value="XAN15927.1"/>
    <property type="molecule type" value="Genomic_DNA"/>
</dbReference>
<evidence type="ECO:0000256" key="3">
    <source>
        <dbReference type="ARBA" id="ARBA00022763"/>
    </source>
</evidence>
<dbReference type="InterPro" id="IPR011335">
    <property type="entry name" value="Restrct_endonuc-II-like"/>
</dbReference>
<evidence type="ECO:0000256" key="1">
    <source>
        <dbReference type="ARBA" id="ARBA00022722"/>
    </source>
</evidence>
<comment type="similarity">
    <text evidence="6">Belongs to the vsr family.</text>
</comment>
<dbReference type="Gene3D" id="3.40.960.10">
    <property type="entry name" value="VSR Endonuclease"/>
    <property type="match status" value="1"/>
</dbReference>
<keyword evidence="4 6" id="KW-0378">Hydrolase</keyword>
<comment type="function">
    <text evidence="6">May nick specific sequences that contain T:G mispairs resulting from m5C-deamination.</text>
</comment>
<dbReference type="InterPro" id="IPR004603">
    <property type="entry name" value="DNA_mismatch_endonuc_vsr"/>
</dbReference>
<evidence type="ECO:0000256" key="5">
    <source>
        <dbReference type="ARBA" id="ARBA00023204"/>
    </source>
</evidence>
<name>A0ABZ3G1K9_ACHDE</name>
<dbReference type="SUPFAM" id="SSF52980">
    <property type="entry name" value="Restriction endonuclease-like"/>
    <property type="match status" value="1"/>
</dbReference>
<sequence>MRRIHAKDTKPEILVRGLLRSMGYSGYRLHRRDLPGTPDIAFIGRRKAVVINGCFWHGHDCKKGSRRPKTNQDYWLPKIGRNQERDRINQKALRELGWSVLVLWECEMKDREQLSTRLKEFLILGRCS</sequence>
<keyword evidence="1 6" id="KW-0540">Nuclease</keyword>
<proteinExistence type="inferred from homology"/>
<keyword evidence="5 6" id="KW-0234">DNA repair</keyword>
<keyword evidence="8" id="KW-1185">Reference proteome</keyword>
<evidence type="ECO:0000256" key="6">
    <source>
        <dbReference type="PIRNR" id="PIRNR018267"/>
    </source>
</evidence>
<organism evidence="7 8">
    <name type="scientific">Achromobacter denitrificans</name>
    <name type="common">Alcaligenes denitrificans</name>
    <dbReference type="NCBI Taxonomy" id="32002"/>
    <lineage>
        <taxon>Bacteria</taxon>
        <taxon>Pseudomonadati</taxon>
        <taxon>Pseudomonadota</taxon>
        <taxon>Betaproteobacteria</taxon>
        <taxon>Burkholderiales</taxon>
        <taxon>Alcaligenaceae</taxon>
        <taxon>Achromobacter</taxon>
    </lineage>
</organism>
<evidence type="ECO:0000313" key="8">
    <source>
        <dbReference type="Proteomes" id="UP001446337"/>
    </source>
</evidence>
<dbReference type="NCBIfam" id="TIGR00632">
    <property type="entry name" value="vsr"/>
    <property type="match status" value="1"/>
</dbReference>
<dbReference type="CDD" id="cd00221">
    <property type="entry name" value="Vsr"/>
    <property type="match status" value="1"/>
</dbReference>
<gene>
    <name evidence="7" type="ORF">AAIK43_31890</name>
</gene>
<reference evidence="7 8" key="1">
    <citation type="submission" date="2024-05" db="EMBL/GenBank/DDBJ databases">
        <title>Achromobacter denitrificans. BP1, complete genome.</title>
        <authorList>
            <person name="Zhang B."/>
        </authorList>
    </citation>
    <scope>NUCLEOTIDE SEQUENCE [LARGE SCALE GENOMIC DNA]</scope>
    <source>
        <strain evidence="7 8">BP1</strain>
    </source>
</reference>
<keyword evidence="3 6" id="KW-0227">DNA damage</keyword>
<dbReference type="Proteomes" id="UP001446337">
    <property type="component" value="Chromosome"/>
</dbReference>
<dbReference type="Pfam" id="PF03852">
    <property type="entry name" value="Vsr"/>
    <property type="match status" value="1"/>
</dbReference>
<dbReference type="PIRSF" id="PIRSF018267">
    <property type="entry name" value="VSR_endonuc"/>
    <property type="match status" value="1"/>
</dbReference>
<evidence type="ECO:0000256" key="4">
    <source>
        <dbReference type="ARBA" id="ARBA00022801"/>
    </source>
</evidence>
<accession>A0ABZ3G1K9</accession>
<evidence type="ECO:0000256" key="2">
    <source>
        <dbReference type="ARBA" id="ARBA00022759"/>
    </source>
</evidence>
<keyword evidence="2 6" id="KW-0255">Endonuclease</keyword>
<dbReference type="GO" id="GO:0004519">
    <property type="term" value="F:endonuclease activity"/>
    <property type="evidence" value="ECO:0007669"/>
    <property type="project" value="UniProtKB-KW"/>
</dbReference>
<evidence type="ECO:0000313" key="7">
    <source>
        <dbReference type="EMBL" id="XAN15927.1"/>
    </source>
</evidence>
<dbReference type="EC" id="3.1.-.-" evidence="6"/>
<protein>
    <recommendedName>
        <fullName evidence="6">Very short patch repair endonuclease</fullName>
        <ecNumber evidence="6">3.1.-.-</ecNumber>
    </recommendedName>
</protein>